<dbReference type="AlphaFoldDB" id="A0A7C9E4Q5"/>
<reference evidence="1" key="2">
    <citation type="submission" date="2020-07" db="EMBL/GenBank/DDBJ databases">
        <authorList>
            <person name="Vera ALvarez R."/>
            <person name="Arias-Moreno D.M."/>
            <person name="Jimenez-Jacinto V."/>
            <person name="Jimenez-Bremont J.F."/>
            <person name="Swaminathan K."/>
            <person name="Moose S.P."/>
            <person name="Guerrero-Gonzalez M.L."/>
            <person name="Marino-Ramirez L."/>
            <person name="Landsman D."/>
            <person name="Rodriguez-Kessler M."/>
            <person name="Delgado-Sanchez P."/>
        </authorList>
    </citation>
    <scope>NUCLEOTIDE SEQUENCE</scope>
    <source>
        <tissue evidence="1">Cladode</tissue>
    </source>
</reference>
<proteinExistence type="predicted"/>
<sequence length="119" mass="13553">MQSIRKTKTRMINSKHSVAGSCYSLCNTFKEKCAGITISMAEANKTFHFISFFRQPAFTEYLLAFGVQLVPLLCSDSRWCHLEEKMIKVLMKLNEGRSDFSTGRRMVEFGTADLIELIA</sequence>
<organism evidence="1">
    <name type="scientific">Opuntia streptacantha</name>
    <name type="common">Prickly pear cactus</name>
    <name type="synonym">Opuntia cardona</name>
    <dbReference type="NCBI Taxonomy" id="393608"/>
    <lineage>
        <taxon>Eukaryota</taxon>
        <taxon>Viridiplantae</taxon>
        <taxon>Streptophyta</taxon>
        <taxon>Embryophyta</taxon>
        <taxon>Tracheophyta</taxon>
        <taxon>Spermatophyta</taxon>
        <taxon>Magnoliopsida</taxon>
        <taxon>eudicotyledons</taxon>
        <taxon>Gunneridae</taxon>
        <taxon>Pentapetalae</taxon>
        <taxon>Caryophyllales</taxon>
        <taxon>Cactineae</taxon>
        <taxon>Cactaceae</taxon>
        <taxon>Opuntioideae</taxon>
        <taxon>Opuntia</taxon>
    </lineage>
</organism>
<dbReference type="EMBL" id="GISG01190877">
    <property type="protein sequence ID" value="MBA4656183.1"/>
    <property type="molecule type" value="Transcribed_RNA"/>
</dbReference>
<reference evidence="1" key="1">
    <citation type="journal article" date="2013" name="J. Plant Res.">
        <title>Effect of fungi and light on seed germination of three Opuntia species from semiarid lands of central Mexico.</title>
        <authorList>
            <person name="Delgado-Sanchez P."/>
            <person name="Jimenez-Bremont J.F."/>
            <person name="Guerrero-Gonzalez Mde L."/>
            <person name="Flores J."/>
        </authorList>
    </citation>
    <scope>NUCLEOTIDE SEQUENCE</scope>
    <source>
        <tissue evidence="1">Cladode</tissue>
    </source>
</reference>
<name>A0A7C9E4Q5_OPUST</name>
<protein>
    <submittedName>
        <fullName evidence="1">Uncharacterized protein</fullName>
    </submittedName>
</protein>
<evidence type="ECO:0000313" key="1">
    <source>
        <dbReference type="EMBL" id="MBA4656183.1"/>
    </source>
</evidence>
<accession>A0A7C9E4Q5</accession>